<organism evidence="1 2">
    <name type="scientific">Salipiger marinus</name>
    <dbReference type="NCBI Taxonomy" id="555512"/>
    <lineage>
        <taxon>Bacteria</taxon>
        <taxon>Pseudomonadati</taxon>
        <taxon>Pseudomonadota</taxon>
        <taxon>Alphaproteobacteria</taxon>
        <taxon>Rhodobacterales</taxon>
        <taxon>Roseobacteraceae</taxon>
        <taxon>Salipiger</taxon>
    </lineage>
</organism>
<dbReference type="Proteomes" id="UP000199093">
    <property type="component" value="Unassembled WGS sequence"/>
</dbReference>
<dbReference type="EMBL" id="FNEJ01000013">
    <property type="protein sequence ID" value="SDI96556.1"/>
    <property type="molecule type" value="Genomic_DNA"/>
</dbReference>
<accession>A0A1G8PWB0</accession>
<dbReference type="AlphaFoldDB" id="A0A1G8PWB0"/>
<dbReference type="OrthoDB" id="7870732at2"/>
<name>A0A1G8PWB0_9RHOB</name>
<keyword evidence="2" id="KW-1185">Reference proteome</keyword>
<gene>
    <name evidence="1" type="ORF">SAMN04487993_1013148</name>
</gene>
<dbReference type="STRING" id="555512.SAMN04487993_1013148"/>
<sequence length="93" mass="10195">MTDPHYTMAMDALGFAAQILTPHAEQFSGLVRAEQSMHSYLHITDPTLYIRANRDDGLRQQVELAKAALAFILAVQKVKNELEAAAPQEGGAE</sequence>
<dbReference type="RefSeq" id="WP_089848797.1">
    <property type="nucleotide sequence ID" value="NZ_FNEJ01000013.1"/>
</dbReference>
<reference evidence="1 2" key="1">
    <citation type="submission" date="2016-10" db="EMBL/GenBank/DDBJ databases">
        <authorList>
            <person name="de Groot N.N."/>
        </authorList>
    </citation>
    <scope>NUCLEOTIDE SEQUENCE [LARGE SCALE GENOMIC DNA]</scope>
    <source>
        <strain evidence="1 2">DSM 26424</strain>
    </source>
</reference>
<evidence type="ECO:0000313" key="1">
    <source>
        <dbReference type="EMBL" id="SDI96556.1"/>
    </source>
</evidence>
<proteinExistence type="predicted"/>
<evidence type="ECO:0000313" key="2">
    <source>
        <dbReference type="Proteomes" id="UP000199093"/>
    </source>
</evidence>
<protein>
    <submittedName>
        <fullName evidence="1">Uncharacterized protein</fullName>
    </submittedName>
</protein>